<dbReference type="AlphaFoldDB" id="A0A401FTI1"/>
<dbReference type="InterPro" id="IPR000620">
    <property type="entry name" value="EamA_dom"/>
</dbReference>
<comment type="similarity">
    <text evidence="2">Belongs to the EamA transporter family.</text>
</comment>
<accession>A0A401FTI1</accession>
<evidence type="ECO:0000256" key="6">
    <source>
        <dbReference type="ARBA" id="ARBA00022989"/>
    </source>
</evidence>
<keyword evidence="4" id="KW-1003">Cell membrane</keyword>
<evidence type="ECO:0000313" key="10">
    <source>
        <dbReference type="EMBL" id="GBC60260.1"/>
    </source>
</evidence>
<keyword evidence="3" id="KW-0813">Transport</keyword>
<proteinExistence type="inferred from homology"/>
<comment type="caution">
    <text evidence="10">The sequence shown here is derived from an EMBL/GenBank/DDBJ whole genome shotgun (WGS) entry which is preliminary data.</text>
</comment>
<dbReference type="PANTHER" id="PTHR22911:SF137">
    <property type="entry name" value="SOLUTE CARRIER FAMILY 35 MEMBER G2-RELATED"/>
    <property type="match status" value="1"/>
</dbReference>
<keyword evidence="6 8" id="KW-1133">Transmembrane helix</keyword>
<dbReference type="SUPFAM" id="SSF103481">
    <property type="entry name" value="Multidrug resistance efflux transporter EmrE"/>
    <property type="match status" value="2"/>
</dbReference>
<reference evidence="11" key="1">
    <citation type="submission" date="2017-11" db="EMBL/GenBank/DDBJ databases">
        <authorList>
            <person name="Watanabe M."/>
            <person name="Kojima H."/>
        </authorList>
    </citation>
    <scope>NUCLEOTIDE SEQUENCE [LARGE SCALE GENOMIC DNA]</scope>
    <source>
        <strain evidence="11">Tokyo 01</strain>
    </source>
</reference>
<dbReference type="EMBL" id="BEXT01000001">
    <property type="protein sequence ID" value="GBC60260.1"/>
    <property type="molecule type" value="Genomic_DNA"/>
</dbReference>
<feature type="transmembrane region" description="Helical" evidence="8">
    <location>
        <begin position="178"/>
        <end position="198"/>
    </location>
</feature>
<evidence type="ECO:0000256" key="5">
    <source>
        <dbReference type="ARBA" id="ARBA00022692"/>
    </source>
</evidence>
<dbReference type="OrthoDB" id="369870at2"/>
<name>A0A401FTI1_9BACT</name>
<feature type="transmembrane region" description="Helical" evidence="8">
    <location>
        <begin position="248"/>
        <end position="266"/>
    </location>
</feature>
<feature type="transmembrane region" description="Helical" evidence="8">
    <location>
        <begin position="154"/>
        <end position="171"/>
    </location>
</feature>
<dbReference type="NCBIfam" id="TIGR00688">
    <property type="entry name" value="rarD"/>
    <property type="match status" value="1"/>
</dbReference>
<dbReference type="InterPro" id="IPR004626">
    <property type="entry name" value="RarD"/>
</dbReference>
<keyword evidence="5 8" id="KW-0812">Transmembrane</keyword>
<feature type="transmembrane region" description="Helical" evidence="8">
    <location>
        <begin position="108"/>
        <end position="124"/>
    </location>
</feature>
<evidence type="ECO:0000259" key="9">
    <source>
        <dbReference type="Pfam" id="PF00892"/>
    </source>
</evidence>
<feature type="domain" description="EamA" evidence="9">
    <location>
        <begin position="12"/>
        <end position="148"/>
    </location>
</feature>
<dbReference type="PANTHER" id="PTHR22911">
    <property type="entry name" value="ACYL-MALONYL CONDENSING ENZYME-RELATED"/>
    <property type="match status" value="1"/>
</dbReference>
<evidence type="ECO:0000256" key="7">
    <source>
        <dbReference type="ARBA" id="ARBA00023136"/>
    </source>
</evidence>
<evidence type="ECO:0000256" key="4">
    <source>
        <dbReference type="ARBA" id="ARBA00022475"/>
    </source>
</evidence>
<protein>
    <submittedName>
        <fullName evidence="10">Protein RarD</fullName>
    </submittedName>
</protein>
<feature type="transmembrane region" description="Helical" evidence="8">
    <location>
        <begin position="272"/>
        <end position="289"/>
    </location>
</feature>
<dbReference type="GO" id="GO:0005886">
    <property type="term" value="C:plasma membrane"/>
    <property type="evidence" value="ECO:0007669"/>
    <property type="project" value="UniProtKB-SubCell"/>
</dbReference>
<evidence type="ECO:0000256" key="8">
    <source>
        <dbReference type="SAM" id="Phobius"/>
    </source>
</evidence>
<dbReference type="RefSeq" id="WP_124327696.1">
    <property type="nucleotide sequence ID" value="NZ_BEXT01000001.1"/>
</dbReference>
<feature type="transmembrane region" description="Helical" evidence="8">
    <location>
        <begin position="43"/>
        <end position="65"/>
    </location>
</feature>
<keyword evidence="7 8" id="KW-0472">Membrane</keyword>
<keyword evidence="11" id="KW-1185">Reference proteome</keyword>
<dbReference type="Proteomes" id="UP000288096">
    <property type="component" value="Unassembled WGS sequence"/>
</dbReference>
<evidence type="ECO:0000256" key="2">
    <source>
        <dbReference type="ARBA" id="ARBA00007362"/>
    </source>
</evidence>
<gene>
    <name evidence="10" type="ORF">DENIS_1211</name>
</gene>
<feature type="transmembrane region" description="Helical" evidence="8">
    <location>
        <begin position="12"/>
        <end position="31"/>
    </location>
</feature>
<evidence type="ECO:0000313" key="11">
    <source>
        <dbReference type="Proteomes" id="UP000288096"/>
    </source>
</evidence>
<dbReference type="Pfam" id="PF00892">
    <property type="entry name" value="EamA"/>
    <property type="match status" value="1"/>
</dbReference>
<evidence type="ECO:0000256" key="1">
    <source>
        <dbReference type="ARBA" id="ARBA00004651"/>
    </source>
</evidence>
<feature type="transmembrane region" description="Helical" evidence="8">
    <location>
        <begin position="218"/>
        <end position="236"/>
    </location>
</feature>
<organism evidence="10 11">
    <name type="scientific">Desulfonema ishimotonii</name>
    <dbReference type="NCBI Taxonomy" id="45657"/>
    <lineage>
        <taxon>Bacteria</taxon>
        <taxon>Pseudomonadati</taxon>
        <taxon>Thermodesulfobacteriota</taxon>
        <taxon>Desulfobacteria</taxon>
        <taxon>Desulfobacterales</taxon>
        <taxon>Desulfococcaceae</taxon>
        <taxon>Desulfonema</taxon>
    </lineage>
</organism>
<comment type="subcellular location">
    <subcellularLocation>
        <location evidence="1">Cell membrane</location>
        <topology evidence="1">Multi-pass membrane protein</topology>
    </subcellularLocation>
</comment>
<reference evidence="11" key="2">
    <citation type="submission" date="2019-01" db="EMBL/GenBank/DDBJ databases">
        <title>Genome sequence of Desulfonema ishimotonii strain Tokyo 01.</title>
        <authorList>
            <person name="Fukui M."/>
        </authorList>
    </citation>
    <scope>NUCLEOTIDE SEQUENCE [LARGE SCALE GENOMIC DNA]</scope>
    <source>
        <strain evidence="11">Tokyo 01</strain>
    </source>
</reference>
<dbReference type="InterPro" id="IPR037185">
    <property type="entry name" value="EmrE-like"/>
</dbReference>
<sequence>MSAHNEQQKAWIGAGCGISAFLIWGLSPLYWHTLKTVPALEIIMHRIIWSFAFLLPLILLQGRWAEFMAALRDRRTLLVLAATSVIVSGNWLLYIWSVNNGHVLQASLGYYINPLVNVLLGMIFLRERLRLTQLIAVAVASAGVLYLTLDYGTFPWVSLTLAFSFGVYGLIRKMAAVGSLVGLSVETLLLSVPALIYLGNLEMSGNAVFFHNGIRTDALLTAAALVTALPLLLFTMGTRRLNFSTIGFIQYIGPTCMFFLGVFVFGEPFTRTHGIAFSLIWLALAIYSLDSITFFRKRAERATV</sequence>
<evidence type="ECO:0000256" key="3">
    <source>
        <dbReference type="ARBA" id="ARBA00022448"/>
    </source>
</evidence>
<feature type="transmembrane region" description="Helical" evidence="8">
    <location>
        <begin position="77"/>
        <end position="96"/>
    </location>
</feature>
<feature type="transmembrane region" description="Helical" evidence="8">
    <location>
        <begin position="131"/>
        <end position="148"/>
    </location>
</feature>